<dbReference type="EMBL" id="CM042063">
    <property type="protein sequence ID" value="KAI3667311.1"/>
    <property type="molecule type" value="Genomic_DNA"/>
</dbReference>
<sequence length="130" mass="14467">MVERGSEEDWAVQESGIDGKIQDIRADEQEEEKEVENDNKVEKENEKTNQMGSEAEGHRKKTTPATGISSETTTTGRGGDESMGVGDTIMCSNPKKQSEGPDRIQNRDANSIQRKQKEFRRDEGRHGNGS</sequence>
<evidence type="ECO:0000313" key="2">
    <source>
        <dbReference type="Proteomes" id="UP001055879"/>
    </source>
</evidence>
<organism evidence="1 2">
    <name type="scientific">Arctium lappa</name>
    <name type="common">Greater burdock</name>
    <name type="synonym">Lappa major</name>
    <dbReference type="NCBI Taxonomy" id="4217"/>
    <lineage>
        <taxon>Eukaryota</taxon>
        <taxon>Viridiplantae</taxon>
        <taxon>Streptophyta</taxon>
        <taxon>Embryophyta</taxon>
        <taxon>Tracheophyta</taxon>
        <taxon>Spermatophyta</taxon>
        <taxon>Magnoliopsida</taxon>
        <taxon>eudicotyledons</taxon>
        <taxon>Gunneridae</taxon>
        <taxon>Pentapetalae</taxon>
        <taxon>asterids</taxon>
        <taxon>campanulids</taxon>
        <taxon>Asterales</taxon>
        <taxon>Asteraceae</taxon>
        <taxon>Carduoideae</taxon>
        <taxon>Cardueae</taxon>
        <taxon>Arctiinae</taxon>
        <taxon>Arctium</taxon>
    </lineage>
</organism>
<reference evidence="2" key="1">
    <citation type="journal article" date="2022" name="Mol. Ecol. Resour.">
        <title>The genomes of chicory, endive, great burdock and yacon provide insights into Asteraceae palaeo-polyploidization history and plant inulin production.</title>
        <authorList>
            <person name="Fan W."/>
            <person name="Wang S."/>
            <person name="Wang H."/>
            <person name="Wang A."/>
            <person name="Jiang F."/>
            <person name="Liu H."/>
            <person name="Zhao H."/>
            <person name="Xu D."/>
            <person name="Zhang Y."/>
        </authorList>
    </citation>
    <scope>NUCLEOTIDE SEQUENCE [LARGE SCALE GENOMIC DNA]</scope>
    <source>
        <strain evidence="2">cv. Niubang</strain>
    </source>
</reference>
<dbReference type="Proteomes" id="UP001055879">
    <property type="component" value="Linkage Group LG17"/>
</dbReference>
<protein>
    <submittedName>
        <fullName evidence="1">Uncharacterized protein</fullName>
    </submittedName>
</protein>
<evidence type="ECO:0000313" key="1">
    <source>
        <dbReference type="EMBL" id="KAI3667311.1"/>
    </source>
</evidence>
<comment type="caution">
    <text evidence="1">The sequence shown here is derived from an EMBL/GenBank/DDBJ whole genome shotgun (WGS) entry which is preliminary data.</text>
</comment>
<proteinExistence type="predicted"/>
<name>A0ACB8XJ73_ARCLA</name>
<accession>A0ACB8XJ73</accession>
<gene>
    <name evidence="1" type="ORF">L6452_42364</name>
</gene>
<keyword evidence="2" id="KW-1185">Reference proteome</keyword>
<reference evidence="1 2" key="2">
    <citation type="journal article" date="2022" name="Mol. Ecol. Resour.">
        <title>The genomes of chicory, endive, great burdock and yacon provide insights into Asteraceae paleo-polyploidization history and plant inulin production.</title>
        <authorList>
            <person name="Fan W."/>
            <person name="Wang S."/>
            <person name="Wang H."/>
            <person name="Wang A."/>
            <person name="Jiang F."/>
            <person name="Liu H."/>
            <person name="Zhao H."/>
            <person name="Xu D."/>
            <person name="Zhang Y."/>
        </authorList>
    </citation>
    <scope>NUCLEOTIDE SEQUENCE [LARGE SCALE GENOMIC DNA]</scope>
    <source>
        <strain evidence="2">cv. Niubang</strain>
    </source>
</reference>